<evidence type="ECO:0000259" key="1">
    <source>
        <dbReference type="Pfam" id="PF18165"/>
    </source>
</evidence>
<dbReference type="EMBL" id="CP138858">
    <property type="protein sequence ID" value="WPJ95395.1"/>
    <property type="molecule type" value="Genomic_DNA"/>
</dbReference>
<sequence>MNLLEDKSLAHLLEGELEQNILKSAYSTVFNYHDPLRGCVFALLIRELIRIIMERLSPDKEVLSASWCNGSDWTYLKEGKPFVTRRARYRFAITGTISDEQIKKHPDLDVSKTVDELSRLVNKLSKYAHISPGTTSPSVSMSNDFLAEVEDIFREYSDTLLNTKKKVKEIVYDLVHNEVNEHVMNAIPDELDALSTHTYVEGISIDELQDFDTSLATPLLSGSATAEIELNYGNEKEGVSMPDSYPVEFYVEIDPNTFGVSVESISVDTSKFYE</sequence>
<evidence type="ECO:0000259" key="2">
    <source>
        <dbReference type="Pfam" id="PF18166"/>
    </source>
</evidence>
<reference evidence="3 4" key="1">
    <citation type="submission" date="2023-11" db="EMBL/GenBank/DDBJ databases">
        <title>Coraliomargarita sp. nov., isolated from marine algae.</title>
        <authorList>
            <person name="Lee J.K."/>
            <person name="Baek J.H."/>
            <person name="Kim J.M."/>
            <person name="Choi D.G."/>
            <person name="Jeon C.O."/>
        </authorList>
    </citation>
    <scope>NUCLEOTIDE SEQUENCE [LARGE SCALE GENOMIC DNA]</scope>
    <source>
        <strain evidence="3 4">J2-16</strain>
    </source>
</reference>
<feature type="domain" description="Predicted pPIWI-associating nuclease group 2" evidence="2">
    <location>
        <begin position="162"/>
        <end position="273"/>
    </location>
</feature>
<dbReference type="Pfam" id="PF18166">
    <property type="entry name" value="pP_pnuc_2"/>
    <property type="match status" value="1"/>
</dbReference>
<protein>
    <submittedName>
        <fullName evidence="3">Uncharacterized protein</fullName>
    </submittedName>
</protein>
<evidence type="ECO:0000313" key="4">
    <source>
        <dbReference type="Proteomes" id="UP001324993"/>
    </source>
</evidence>
<keyword evidence="4" id="KW-1185">Reference proteome</keyword>
<organism evidence="3 4">
    <name type="scientific">Coraliomargarita algicola</name>
    <dbReference type="NCBI Taxonomy" id="3092156"/>
    <lineage>
        <taxon>Bacteria</taxon>
        <taxon>Pseudomonadati</taxon>
        <taxon>Verrucomicrobiota</taxon>
        <taxon>Opitutia</taxon>
        <taxon>Puniceicoccales</taxon>
        <taxon>Coraliomargaritaceae</taxon>
        <taxon>Coraliomargarita</taxon>
    </lineage>
</organism>
<dbReference type="InterPro" id="IPR040556">
    <property type="entry name" value="pP_pnuc_1"/>
</dbReference>
<dbReference type="Pfam" id="PF18165">
    <property type="entry name" value="pP_pnuc_1"/>
    <property type="match status" value="1"/>
</dbReference>
<dbReference type="Proteomes" id="UP001324993">
    <property type="component" value="Chromosome"/>
</dbReference>
<name>A0ABZ0RK65_9BACT</name>
<feature type="domain" description="Predicted pPIWI-associating nuclease" evidence="1">
    <location>
        <begin position="13"/>
        <end position="138"/>
    </location>
</feature>
<gene>
    <name evidence="3" type="ORF">SH580_18405</name>
</gene>
<proteinExistence type="predicted"/>
<dbReference type="RefSeq" id="WP_319832284.1">
    <property type="nucleotide sequence ID" value="NZ_CP138858.1"/>
</dbReference>
<accession>A0ABZ0RK65</accession>
<evidence type="ECO:0000313" key="3">
    <source>
        <dbReference type="EMBL" id="WPJ95395.1"/>
    </source>
</evidence>
<dbReference type="InterPro" id="IPR041584">
    <property type="entry name" value="Put_pPIWI_pnuc_2"/>
</dbReference>